<gene>
    <name evidence="2" type="ORF">ORQ98_28300</name>
</gene>
<protein>
    <recommendedName>
        <fullName evidence="4">Lipoprotein</fullName>
    </recommendedName>
</protein>
<reference evidence="2 3" key="1">
    <citation type="submission" date="2022-11" db="EMBL/GenBank/DDBJ databases">
        <title>Spartinivicinus poritis sp. nov., isolated from scleractinian coral Porites lutea.</title>
        <authorList>
            <person name="Zhang G."/>
            <person name="Cai L."/>
            <person name="Wei Q."/>
        </authorList>
    </citation>
    <scope>NUCLEOTIDE SEQUENCE [LARGE SCALE GENOMIC DNA]</scope>
    <source>
        <strain evidence="2 3">A2-2</strain>
    </source>
</reference>
<keyword evidence="1" id="KW-0732">Signal</keyword>
<feature type="chain" id="PRO_5045997505" description="Lipoprotein" evidence="1">
    <location>
        <begin position="21"/>
        <end position="150"/>
    </location>
</feature>
<organism evidence="2 3">
    <name type="scientific">Spartinivicinus poritis</name>
    <dbReference type="NCBI Taxonomy" id="2994640"/>
    <lineage>
        <taxon>Bacteria</taxon>
        <taxon>Pseudomonadati</taxon>
        <taxon>Pseudomonadota</taxon>
        <taxon>Gammaproteobacteria</taxon>
        <taxon>Oceanospirillales</taxon>
        <taxon>Zooshikellaceae</taxon>
        <taxon>Spartinivicinus</taxon>
    </lineage>
</organism>
<dbReference type="PROSITE" id="PS51257">
    <property type="entry name" value="PROKAR_LIPOPROTEIN"/>
    <property type="match status" value="1"/>
</dbReference>
<accession>A0ABT5UI33</accession>
<evidence type="ECO:0008006" key="4">
    <source>
        <dbReference type="Google" id="ProtNLM"/>
    </source>
</evidence>
<keyword evidence="3" id="KW-1185">Reference proteome</keyword>
<dbReference type="EMBL" id="JAPMOU010000095">
    <property type="protein sequence ID" value="MDE1465870.1"/>
    <property type="molecule type" value="Genomic_DNA"/>
</dbReference>
<evidence type="ECO:0000313" key="3">
    <source>
        <dbReference type="Proteomes" id="UP001528823"/>
    </source>
</evidence>
<proteinExistence type="predicted"/>
<dbReference type="Proteomes" id="UP001528823">
    <property type="component" value="Unassembled WGS sequence"/>
</dbReference>
<comment type="caution">
    <text evidence="2">The sequence shown here is derived from an EMBL/GenBank/DDBJ whole genome shotgun (WGS) entry which is preliminary data.</text>
</comment>
<dbReference type="RefSeq" id="WP_274692172.1">
    <property type="nucleotide sequence ID" value="NZ_JAPMOU010000095.1"/>
</dbReference>
<name>A0ABT5UI33_9GAMM</name>
<evidence type="ECO:0000313" key="2">
    <source>
        <dbReference type="EMBL" id="MDE1465870.1"/>
    </source>
</evidence>
<sequence>MLKLLKHKIYALLVAMTLLAGCQQKVYVSIVKIDKNNNPTFCVSTWPNCVGAGVSLSDFFIAELDDKGKWSTKDGITNLLWWLEPAESYPSLKEVTYGVVPSGWKEEAPAKPLQLNKWYTISGYYYLHVRKKGFELLSHAEYYNRLPDHE</sequence>
<feature type="signal peptide" evidence="1">
    <location>
        <begin position="1"/>
        <end position="20"/>
    </location>
</feature>
<evidence type="ECO:0000256" key="1">
    <source>
        <dbReference type="SAM" id="SignalP"/>
    </source>
</evidence>